<protein>
    <recommendedName>
        <fullName evidence="3">Reverse transcriptase zinc-binding domain-containing protein</fullName>
    </recommendedName>
</protein>
<dbReference type="InParanoid" id="A0A1D6H6B6"/>
<dbReference type="EMBL" id="CM000781">
    <property type="protein sequence ID" value="AQK70337.1"/>
    <property type="molecule type" value="Genomic_DNA"/>
</dbReference>
<sequence>MGDYNCCFCNQIETIEHLFFCCSIAKVTWGLVAKCINRNDIPGDIDQCCLWLNNHLPGMKSIHIVGVVAICWSIWKARNKMCFENILIKSPNEILCHAYALMTYWAGLSKKELKDLLQDGAKLLMKAACAKLGSGRDEYAEDEDKERDRQQEDGA</sequence>
<gene>
    <name evidence="2" type="ORF">ZEAMMB73_Zm00001d016224</name>
</gene>
<accession>A0A1D6H6B6</accession>
<feature type="compositionally biased region" description="Basic and acidic residues" evidence="1">
    <location>
        <begin position="146"/>
        <end position="155"/>
    </location>
</feature>
<reference evidence="2" key="1">
    <citation type="submission" date="2015-12" db="EMBL/GenBank/DDBJ databases">
        <title>Update maize B73 reference genome by single molecule sequencing technologies.</title>
        <authorList>
            <consortium name="Maize Genome Sequencing Project"/>
            <person name="Ware D."/>
        </authorList>
    </citation>
    <scope>NUCLEOTIDE SEQUENCE</scope>
    <source>
        <tissue evidence="2">Seedling</tissue>
    </source>
</reference>
<organism evidence="2">
    <name type="scientific">Zea mays</name>
    <name type="common">Maize</name>
    <dbReference type="NCBI Taxonomy" id="4577"/>
    <lineage>
        <taxon>Eukaryota</taxon>
        <taxon>Viridiplantae</taxon>
        <taxon>Streptophyta</taxon>
        <taxon>Embryophyta</taxon>
        <taxon>Tracheophyta</taxon>
        <taxon>Spermatophyta</taxon>
        <taxon>Magnoliopsida</taxon>
        <taxon>Liliopsida</taxon>
        <taxon>Poales</taxon>
        <taxon>Poaceae</taxon>
        <taxon>PACMAD clade</taxon>
        <taxon>Panicoideae</taxon>
        <taxon>Andropogonodae</taxon>
        <taxon>Andropogoneae</taxon>
        <taxon>Tripsacinae</taxon>
        <taxon>Zea</taxon>
    </lineage>
</organism>
<proteinExistence type="predicted"/>
<dbReference type="OMA" id="CCPNSIW"/>
<dbReference type="STRING" id="4577.A0A1D6H6B6"/>
<evidence type="ECO:0000313" key="2">
    <source>
        <dbReference type="EMBL" id="AQK70337.1"/>
    </source>
</evidence>
<dbReference type="AlphaFoldDB" id="A0A1D6H6B6"/>
<name>A0A1D6H6B6_MAIZE</name>
<evidence type="ECO:0008006" key="3">
    <source>
        <dbReference type="Google" id="ProtNLM"/>
    </source>
</evidence>
<evidence type="ECO:0000256" key="1">
    <source>
        <dbReference type="SAM" id="MobiDB-lite"/>
    </source>
</evidence>
<feature type="region of interest" description="Disordered" evidence="1">
    <location>
        <begin position="135"/>
        <end position="155"/>
    </location>
</feature>